<dbReference type="PRINTS" id="PR00412">
    <property type="entry name" value="EPOXHYDRLASE"/>
</dbReference>
<feature type="domain" description="AB hydrolase-1" evidence="1">
    <location>
        <begin position="28"/>
        <end position="276"/>
    </location>
</feature>
<dbReference type="GO" id="GO:0016020">
    <property type="term" value="C:membrane"/>
    <property type="evidence" value="ECO:0007669"/>
    <property type="project" value="TreeGrafter"/>
</dbReference>
<dbReference type="InterPro" id="IPR000639">
    <property type="entry name" value="Epox_hydrolase-like"/>
</dbReference>
<dbReference type="InterPro" id="IPR000073">
    <property type="entry name" value="AB_hydrolase_1"/>
</dbReference>
<dbReference type="Gene3D" id="3.40.50.1820">
    <property type="entry name" value="alpha/beta hydrolase"/>
    <property type="match status" value="1"/>
</dbReference>
<protein>
    <submittedName>
        <fullName evidence="2">Alpha/beta hydrolase</fullName>
    </submittedName>
</protein>
<sequence length="305" mass="32725">MRPDVTTVSTADGARLNVHAYGPKDAEPIVLSHGWTCSIAYWNPQINVLAGKYRVIAYDQRGHGASDLGRIKLTSDVLADDLAAVLAATVSPRKKAVIVGHSMGGMSIMAWAAKYPHQVEQFASSVVLANTGADRLIAETTVVPLRGPIKQIPGLLGQVVLGAQVPLPTAFITRRPMRWVGLSPTATAEEVDFCWRLVSACKGRTRGKWGVALSGLDIAKALDKITVPTTVIAGERDRLTPPVHSERLASQLAETGSLEQLLVLPGAGHMGNIEAPQAFNDEIVRLRTLSKRRVRRRTLAVAEAG</sequence>
<name>A0A848KJJ7_9NOCA</name>
<dbReference type="PANTHER" id="PTHR43798">
    <property type="entry name" value="MONOACYLGLYCEROL LIPASE"/>
    <property type="match status" value="1"/>
</dbReference>
<dbReference type="InterPro" id="IPR050266">
    <property type="entry name" value="AB_hydrolase_sf"/>
</dbReference>
<dbReference type="GO" id="GO:0016787">
    <property type="term" value="F:hydrolase activity"/>
    <property type="evidence" value="ECO:0007669"/>
    <property type="project" value="UniProtKB-KW"/>
</dbReference>
<dbReference type="EMBL" id="VCQU01000009">
    <property type="protein sequence ID" value="NMN97996.1"/>
    <property type="molecule type" value="Genomic_DNA"/>
</dbReference>
<evidence type="ECO:0000313" key="3">
    <source>
        <dbReference type="Proteomes" id="UP000535543"/>
    </source>
</evidence>
<keyword evidence="3" id="KW-1185">Reference proteome</keyword>
<keyword evidence="2" id="KW-0378">Hydrolase</keyword>
<gene>
    <name evidence="2" type="ORF">FGL95_23440</name>
</gene>
<dbReference type="Pfam" id="PF00561">
    <property type="entry name" value="Abhydrolase_1"/>
    <property type="match status" value="1"/>
</dbReference>
<organism evidence="2 3">
    <name type="scientific">Antrihabitans stalactiti</name>
    <dbReference type="NCBI Taxonomy" id="2584121"/>
    <lineage>
        <taxon>Bacteria</taxon>
        <taxon>Bacillati</taxon>
        <taxon>Actinomycetota</taxon>
        <taxon>Actinomycetes</taxon>
        <taxon>Mycobacteriales</taxon>
        <taxon>Nocardiaceae</taxon>
        <taxon>Antrihabitans</taxon>
    </lineage>
</organism>
<accession>A0A848KJJ7</accession>
<dbReference type="Proteomes" id="UP000535543">
    <property type="component" value="Unassembled WGS sequence"/>
</dbReference>
<reference evidence="2 3" key="1">
    <citation type="submission" date="2019-05" db="EMBL/GenBank/DDBJ databases">
        <authorList>
            <person name="Lee S.D."/>
        </authorList>
    </citation>
    <scope>NUCLEOTIDE SEQUENCE [LARGE SCALE GENOMIC DNA]</scope>
    <source>
        <strain evidence="2 3">YC2-7</strain>
    </source>
</reference>
<dbReference type="AlphaFoldDB" id="A0A848KJJ7"/>
<evidence type="ECO:0000313" key="2">
    <source>
        <dbReference type="EMBL" id="NMN97996.1"/>
    </source>
</evidence>
<reference evidence="2 3" key="2">
    <citation type="submission" date="2020-06" db="EMBL/GenBank/DDBJ databases">
        <title>Antribacter stalactiti gen. nov., sp. nov., a new member of the family Nacardiaceae isolated from a cave.</title>
        <authorList>
            <person name="Kim I.S."/>
        </authorList>
    </citation>
    <scope>NUCLEOTIDE SEQUENCE [LARGE SCALE GENOMIC DNA]</scope>
    <source>
        <strain evidence="2 3">YC2-7</strain>
    </source>
</reference>
<proteinExistence type="predicted"/>
<dbReference type="SUPFAM" id="SSF53474">
    <property type="entry name" value="alpha/beta-Hydrolases"/>
    <property type="match status" value="1"/>
</dbReference>
<comment type="caution">
    <text evidence="2">The sequence shown here is derived from an EMBL/GenBank/DDBJ whole genome shotgun (WGS) entry which is preliminary data.</text>
</comment>
<dbReference type="InterPro" id="IPR029058">
    <property type="entry name" value="AB_hydrolase_fold"/>
</dbReference>
<dbReference type="PANTHER" id="PTHR43798:SF33">
    <property type="entry name" value="HYDROLASE, PUTATIVE (AFU_ORTHOLOGUE AFUA_2G14860)-RELATED"/>
    <property type="match status" value="1"/>
</dbReference>
<evidence type="ECO:0000259" key="1">
    <source>
        <dbReference type="Pfam" id="PF00561"/>
    </source>
</evidence>
<dbReference type="PRINTS" id="PR00111">
    <property type="entry name" value="ABHYDROLASE"/>
</dbReference>